<dbReference type="AlphaFoldDB" id="A0A516RH02"/>
<dbReference type="Pfam" id="PF13490">
    <property type="entry name" value="zf-HC2"/>
    <property type="match status" value="1"/>
</dbReference>
<organism evidence="5 6">
    <name type="scientific">Streptomyces spectabilis</name>
    <dbReference type="NCBI Taxonomy" id="68270"/>
    <lineage>
        <taxon>Bacteria</taxon>
        <taxon>Bacillati</taxon>
        <taxon>Actinomycetota</taxon>
        <taxon>Actinomycetes</taxon>
        <taxon>Kitasatosporales</taxon>
        <taxon>Streptomycetaceae</taxon>
        <taxon>Streptomyces</taxon>
    </lineage>
</organism>
<keyword evidence="2" id="KW-0804">Transcription</keyword>
<protein>
    <submittedName>
        <fullName evidence="5">Zf-HC2 domain-containing protein</fullName>
    </submittedName>
</protein>
<dbReference type="InterPro" id="IPR041916">
    <property type="entry name" value="Anti_sigma_zinc_sf"/>
</dbReference>
<dbReference type="Gene3D" id="1.10.10.1320">
    <property type="entry name" value="Anti-sigma factor, zinc-finger domain"/>
    <property type="match status" value="1"/>
</dbReference>
<evidence type="ECO:0000313" key="5">
    <source>
        <dbReference type="EMBL" id="QDQ14941.1"/>
    </source>
</evidence>
<gene>
    <name evidence="5" type="ORF">FH965_33965</name>
</gene>
<feature type="domain" description="Putative zinc-finger" evidence="4">
    <location>
        <begin position="11"/>
        <end position="37"/>
    </location>
</feature>
<evidence type="ECO:0000256" key="1">
    <source>
        <dbReference type="ARBA" id="ARBA00023015"/>
    </source>
</evidence>
<sequence>MRSLERHRDAGAYALGVLDRADAFRFEDHLMDCPHCRARVDELALPAGMLRAHGRDLPPVPGPLLLDRLLGEAARSRRLRRRWWLGGVAAGVALAVAAPTAAVLTSEGPAPLRAAATDARGELAAVLTARPYAWGTAVDLRVRDAAGRRVCALVAVGVDGDEETVTTWRGTERALTTRGGTGLGPDRIDHFEVRAAGGARLLTLRPH</sequence>
<evidence type="ECO:0000256" key="3">
    <source>
        <dbReference type="SAM" id="Phobius"/>
    </source>
</evidence>
<feature type="transmembrane region" description="Helical" evidence="3">
    <location>
        <begin position="83"/>
        <end position="104"/>
    </location>
</feature>
<proteinExistence type="predicted"/>
<name>A0A516RH02_STRST</name>
<accession>A0A516RH02</accession>
<dbReference type="InterPro" id="IPR027383">
    <property type="entry name" value="Znf_put"/>
</dbReference>
<evidence type="ECO:0000313" key="6">
    <source>
        <dbReference type="Proteomes" id="UP000316806"/>
    </source>
</evidence>
<evidence type="ECO:0000256" key="2">
    <source>
        <dbReference type="ARBA" id="ARBA00023163"/>
    </source>
</evidence>
<evidence type="ECO:0000259" key="4">
    <source>
        <dbReference type="Pfam" id="PF13490"/>
    </source>
</evidence>
<reference evidence="5 6" key="1">
    <citation type="journal article" date="2019" name="J. Ind. Microbiol. Biotechnol.">
        <title>The complete genomic sequence of Streptomyces spectabilis NRRL-2792 and identification of secondary metabolite biosynthetic gene clusters.</title>
        <authorList>
            <person name="Sinha A."/>
            <person name="Phillips-Salemka S."/>
            <person name="Niraula T.A."/>
            <person name="Short K.A."/>
            <person name="Niraula N.P."/>
        </authorList>
    </citation>
    <scope>NUCLEOTIDE SEQUENCE [LARGE SCALE GENOMIC DNA]</scope>
    <source>
        <strain evidence="5 6">NRRL 2792</strain>
    </source>
</reference>
<dbReference type="RefSeq" id="WP_144322145.1">
    <property type="nucleotide sequence ID" value="NZ_CP040916.1"/>
</dbReference>
<keyword evidence="3" id="KW-0472">Membrane</keyword>
<keyword evidence="1" id="KW-0805">Transcription regulation</keyword>
<dbReference type="Proteomes" id="UP000316806">
    <property type="component" value="Chromosome"/>
</dbReference>
<dbReference type="EMBL" id="CP040916">
    <property type="protein sequence ID" value="QDQ14941.1"/>
    <property type="molecule type" value="Genomic_DNA"/>
</dbReference>
<keyword evidence="3" id="KW-1133">Transmembrane helix</keyword>
<keyword evidence="3" id="KW-0812">Transmembrane</keyword>